<evidence type="ECO:0000256" key="1">
    <source>
        <dbReference type="ARBA" id="ARBA00022884"/>
    </source>
</evidence>
<dbReference type="PANTHER" id="PTHR23236">
    <property type="entry name" value="EUKARYOTIC TRANSLATION INITIATION FACTOR 4B/4H"/>
    <property type="match status" value="1"/>
</dbReference>
<feature type="compositionally biased region" description="Acidic residues" evidence="3">
    <location>
        <begin position="128"/>
        <end position="143"/>
    </location>
</feature>
<gene>
    <name evidence="5" type="primary">NOP13</name>
    <name evidence="5" type="ORF">Cpir12675_002355</name>
</gene>
<feature type="domain" description="RRM" evidence="4">
    <location>
        <begin position="291"/>
        <end position="416"/>
    </location>
</feature>
<dbReference type="Gene3D" id="3.30.70.330">
    <property type="match status" value="2"/>
</dbReference>
<dbReference type="SMART" id="SM00360">
    <property type="entry name" value="RRM"/>
    <property type="match status" value="2"/>
</dbReference>
<dbReference type="Proteomes" id="UP001583280">
    <property type="component" value="Unassembled WGS sequence"/>
</dbReference>
<dbReference type="InterPro" id="IPR012677">
    <property type="entry name" value="Nucleotide-bd_a/b_plait_sf"/>
</dbReference>
<feature type="compositionally biased region" description="Low complexity" evidence="3">
    <location>
        <begin position="60"/>
        <end position="74"/>
    </location>
</feature>
<dbReference type="PROSITE" id="PS50102">
    <property type="entry name" value="RRM"/>
    <property type="match status" value="2"/>
</dbReference>
<feature type="region of interest" description="Disordered" evidence="3">
    <location>
        <begin position="376"/>
        <end position="397"/>
    </location>
</feature>
<protein>
    <submittedName>
        <fullName evidence="5">Nucleolar protein 13</fullName>
    </submittedName>
</protein>
<evidence type="ECO:0000256" key="2">
    <source>
        <dbReference type="PROSITE-ProRule" id="PRU00176"/>
    </source>
</evidence>
<accession>A0ABR3ZDC7</accession>
<keyword evidence="6" id="KW-1185">Reference proteome</keyword>
<feature type="domain" description="RRM" evidence="4">
    <location>
        <begin position="162"/>
        <end position="252"/>
    </location>
</feature>
<dbReference type="InterPro" id="IPR000504">
    <property type="entry name" value="RRM_dom"/>
</dbReference>
<reference evidence="5 6" key="1">
    <citation type="journal article" date="2024" name="IMA Fungus">
        <title>IMA Genome - F19 : A genome assembly and annotation guide to empower mycologists, including annotated draft genome sequences of Ceratocystis pirilliformis, Diaporthe australafricana, Fusarium ophioides, Paecilomyces lecythidis, and Sporothrix stenoceras.</title>
        <authorList>
            <person name="Aylward J."/>
            <person name="Wilson A.M."/>
            <person name="Visagie C.M."/>
            <person name="Spraker J."/>
            <person name="Barnes I."/>
            <person name="Buitendag C."/>
            <person name="Ceriani C."/>
            <person name="Del Mar Angel L."/>
            <person name="du Plessis D."/>
            <person name="Fuchs T."/>
            <person name="Gasser K."/>
            <person name="Kramer D."/>
            <person name="Li W."/>
            <person name="Munsamy K."/>
            <person name="Piso A."/>
            <person name="Price J.L."/>
            <person name="Sonnekus B."/>
            <person name="Thomas C."/>
            <person name="van der Nest A."/>
            <person name="van Dijk A."/>
            <person name="van Heerden A."/>
            <person name="van Vuuren N."/>
            <person name="Yilmaz N."/>
            <person name="Duong T.A."/>
            <person name="van der Merwe N.A."/>
            <person name="Wingfield M.J."/>
            <person name="Wingfield B.D."/>
        </authorList>
    </citation>
    <scope>NUCLEOTIDE SEQUENCE [LARGE SCALE GENOMIC DNA]</scope>
    <source>
        <strain evidence="5 6">CMW 12675</strain>
    </source>
</reference>
<evidence type="ECO:0000313" key="6">
    <source>
        <dbReference type="Proteomes" id="UP001583280"/>
    </source>
</evidence>
<comment type="caution">
    <text evidence="5">The sequence shown here is derived from an EMBL/GenBank/DDBJ whole genome shotgun (WGS) entry which is preliminary data.</text>
</comment>
<sequence length="458" mass="49983">MGKRARMTEEAAATAKQELEAAVANTETPVKKSKKNKSDKKNSKTASQDTDETMIKDEIATTTEAPATSSTPPTDAEVTSSKKRKADLEEIQVDLTLPEPPSKKAKRLMKKGKDPTALSKAKKKAAASDEDLLDVGPGDDEAADAYKNGDTNQSAKRPRSEHCVWVGNLPFQVTTSELRKWLVDNSGGVILEGSITRVKMPSSKEHKLPNGQSHNKGFAYVDFDTLGTKVAAIALSENSIGTRKLLIKDSTSFEGRPKPAADATAVTGATADQMTAKETKPQTKSERNACKKIYVGNMPFSATQDDLYTLFEKCGEIDWVKVANFEDSGKCKGYGWVKFKEPSAADSAVKGWVRIPQTEDNPEDFQTEEEKAAIAADEAKSGGDQTKQVKSKKPAMRKWHVSQLKGRNLKVELAEDDKKRYDKRFGRNSKTAQAQKQDRYAAKTADAISPAVAMEVDA</sequence>
<name>A0ABR3ZDC7_9PEZI</name>
<dbReference type="SUPFAM" id="SSF54928">
    <property type="entry name" value="RNA-binding domain, RBD"/>
    <property type="match status" value="1"/>
</dbReference>
<feature type="region of interest" description="Disordered" evidence="3">
    <location>
        <begin position="422"/>
        <end position="458"/>
    </location>
</feature>
<evidence type="ECO:0000259" key="4">
    <source>
        <dbReference type="PROSITE" id="PS50102"/>
    </source>
</evidence>
<evidence type="ECO:0000313" key="5">
    <source>
        <dbReference type="EMBL" id="KAL1897499.1"/>
    </source>
</evidence>
<dbReference type="EMBL" id="JAWDJO010000045">
    <property type="protein sequence ID" value="KAL1897499.1"/>
    <property type="molecule type" value="Genomic_DNA"/>
</dbReference>
<keyword evidence="1 2" id="KW-0694">RNA-binding</keyword>
<feature type="compositionally biased region" description="Low complexity" evidence="3">
    <location>
        <begin position="260"/>
        <end position="272"/>
    </location>
</feature>
<feature type="region of interest" description="Disordered" evidence="3">
    <location>
        <begin position="256"/>
        <end position="283"/>
    </location>
</feature>
<proteinExistence type="predicted"/>
<dbReference type="InterPro" id="IPR035979">
    <property type="entry name" value="RBD_domain_sf"/>
</dbReference>
<organism evidence="5 6">
    <name type="scientific">Ceratocystis pirilliformis</name>
    <dbReference type="NCBI Taxonomy" id="259994"/>
    <lineage>
        <taxon>Eukaryota</taxon>
        <taxon>Fungi</taxon>
        <taxon>Dikarya</taxon>
        <taxon>Ascomycota</taxon>
        <taxon>Pezizomycotina</taxon>
        <taxon>Sordariomycetes</taxon>
        <taxon>Hypocreomycetidae</taxon>
        <taxon>Microascales</taxon>
        <taxon>Ceratocystidaceae</taxon>
        <taxon>Ceratocystis</taxon>
    </lineage>
</organism>
<dbReference type="PANTHER" id="PTHR23236:SF95">
    <property type="entry name" value="NUCLEOLAR PROTEIN 13"/>
    <property type="match status" value="1"/>
</dbReference>
<evidence type="ECO:0000256" key="3">
    <source>
        <dbReference type="SAM" id="MobiDB-lite"/>
    </source>
</evidence>
<feature type="region of interest" description="Disordered" evidence="3">
    <location>
        <begin position="1"/>
        <end position="159"/>
    </location>
</feature>
<dbReference type="Pfam" id="PF00076">
    <property type="entry name" value="RRM_1"/>
    <property type="match status" value="1"/>
</dbReference>
<feature type="compositionally biased region" description="Low complexity" evidence="3">
    <location>
        <begin position="10"/>
        <end position="24"/>
    </location>
</feature>